<evidence type="ECO:0000256" key="2">
    <source>
        <dbReference type="HAMAP-Rule" id="MF_01074"/>
    </source>
</evidence>
<dbReference type="PANTHER" id="PTHR36566:SF1">
    <property type="entry name" value="PYRIDINIUM-3,5-BISTHIOCARBOXYLIC ACID MONONUCLEOTIDE NICKEL INSERTION PROTEIN"/>
    <property type="match status" value="1"/>
</dbReference>
<dbReference type="Pfam" id="PF01969">
    <property type="entry name" value="Ni_insertion"/>
    <property type="match status" value="1"/>
</dbReference>
<organism evidence="3 4">
    <name type="scientific">Agaribacillus aureus</name>
    <dbReference type="NCBI Taxonomy" id="3051825"/>
    <lineage>
        <taxon>Bacteria</taxon>
        <taxon>Pseudomonadati</taxon>
        <taxon>Bacteroidota</taxon>
        <taxon>Cytophagia</taxon>
        <taxon>Cytophagales</taxon>
        <taxon>Splendidivirgaceae</taxon>
        <taxon>Agaribacillus</taxon>
    </lineage>
</organism>
<protein>
    <recommendedName>
        <fullName evidence="2">Putative nickel insertion protein</fullName>
    </recommendedName>
</protein>
<proteinExistence type="inferred from homology"/>
<name>A0ABT8L203_9BACT</name>
<dbReference type="RefSeq" id="WP_346755860.1">
    <property type="nucleotide sequence ID" value="NZ_JAUJEB010000001.1"/>
</dbReference>
<sequence>MAILKLETFAGISGDMFLGALTALAEAYEDIIDLPKKLGLGAEVAVQIQPVNKKGIACKHVNIVETEKAGHAHRHLSTINKIIDESSLSDSVKSIAKSVFMTLGKAEAQVHGVDIEKVHFHKVGPLDSIMDIVGAAYLIDRLQVDKTYCTPVNTDYGFANTAHGKLPVPCPATQELLLGLPTYQGDVESEMTTPTGAAILSFLQPSFNMPTLTELKIGYGPGEKDFEIPNTLRASLCQETTNENQMVVIQTSTDDMTGEYLGQEFQTSLMEKGASDFYYEQVVMKKGRPGIVLNVFCPEKAFENVSNFVLENTTTIGLRYYSVNKKKLERTFSKVSLKDGLMQVKRSTTPSGKSKYKPESSDVFKVANKTGERPLDIELKSKIIIENEKD</sequence>
<dbReference type="NCBIfam" id="TIGR00299">
    <property type="entry name" value="nickel pincer cofactor biosynthesis protein LarC"/>
    <property type="match status" value="1"/>
</dbReference>
<evidence type="ECO:0000313" key="4">
    <source>
        <dbReference type="Proteomes" id="UP001172083"/>
    </source>
</evidence>
<evidence type="ECO:0000256" key="1">
    <source>
        <dbReference type="ARBA" id="ARBA00022596"/>
    </source>
</evidence>
<dbReference type="PANTHER" id="PTHR36566">
    <property type="entry name" value="NICKEL INSERTION PROTEIN-RELATED"/>
    <property type="match status" value="1"/>
</dbReference>
<comment type="caution">
    <text evidence="3">The sequence shown here is derived from an EMBL/GenBank/DDBJ whole genome shotgun (WGS) entry which is preliminary data.</text>
</comment>
<dbReference type="EMBL" id="JAUJEB010000001">
    <property type="protein sequence ID" value="MDN5210516.1"/>
    <property type="molecule type" value="Genomic_DNA"/>
</dbReference>
<dbReference type="Gene3D" id="3.30.70.1380">
    <property type="entry name" value="Transcriptional regulatory protein pf0864 domain like"/>
    <property type="match status" value="1"/>
</dbReference>
<keyword evidence="1 2" id="KW-0533">Nickel</keyword>
<keyword evidence="4" id="KW-1185">Reference proteome</keyword>
<dbReference type="HAMAP" id="MF_01074">
    <property type="entry name" value="LarC"/>
    <property type="match status" value="1"/>
</dbReference>
<dbReference type="InterPro" id="IPR002822">
    <property type="entry name" value="Ni_insertion"/>
</dbReference>
<keyword evidence="2" id="KW-0456">Lyase</keyword>
<comment type="similarity">
    <text evidence="2">Belongs to the LarC family.</text>
</comment>
<dbReference type="Proteomes" id="UP001172083">
    <property type="component" value="Unassembled WGS sequence"/>
</dbReference>
<gene>
    <name evidence="3" type="primary">larC</name>
    <name evidence="3" type="ORF">QQ020_00615</name>
</gene>
<evidence type="ECO:0000313" key="3">
    <source>
        <dbReference type="EMBL" id="MDN5210516.1"/>
    </source>
</evidence>
<reference evidence="3" key="1">
    <citation type="submission" date="2023-06" db="EMBL/GenBank/DDBJ databases">
        <title>Genomic of Agaribacillus aureum.</title>
        <authorList>
            <person name="Wang G."/>
        </authorList>
    </citation>
    <scope>NUCLEOTIDE SEQUENCE</scope>
    <source>
        <strain evidence="3">BMA12</strain>
    </source>
</reference>
<accession>A0ABT8L203</accession>